<dbReference type="Proteomes" id="UP001054857">
    <property type="component" value="Unassembled WGS sequence"/>
</dbReference>
<dbReference type="EMBL" id="BMAR01000006">
    <property type="protein sequence ID" value="GFR43575.1"/>
    <property type="molecule type" value="Genomic_DNA"/>
</dbReference>
<proteinExistence type="predicted"/>
<keyword evidence="7" id="KW-1185">Reference proteome</keyword>
<evidence type="ECO:0000313" key="6">
    <source>
        <dbReference type="EMBL" id="GFR43575.1"/>
    </source>
</evidence>
<dbReference type="PANTHER" id="PTHR13408">
    <property type="entry name" value="DNA-DIRECTED RNA POLYMERASE III"/>
    <property type="match status" value="1"/>
</dbReference>
<evidence type="ECO:0000256" key="2">
    <source>
        <dbReference type="ARBA" id="ARBA00022478"/>
    </source>
</evidence>
<name>A0AAD3DKI8_9CHLO</name>
<dbReference type="PANTHER" id="PTHR13408:SF0">
    <property type="entry name" value="DNA-DIRECTED RNA POLYMERASE III SUBUNIT RPC4"/>
    <property type="match status" value="1"/>
</dbReference>
<comment type="caution">
    <text evidence="6">The sequence shown here is derived from an EMBL/GenBank/DDBJ whole genome shotgun (WGS) entry which is preliminary data.</text>
</comment>
<gene>
    <name evidence="6" type="ORF">Agub_g4671</name>
</gene>
<dbReference type="GO" id="GO:0042797">
    <property type="term" value="P:tRNA transcription by RNA polymerase III"/>
    <property type="evidence" value="ECO:0007669"/>
    <property type="project" value="TreeGrafter"/>
</dbReference>
<feature type="non-terminal residue" evidence="6">
    <location>
        <position position="1"/>
    </location>
</feature>
<feature type="region of interest" description="Disordered" evidence="5">
    <location>
        <begin position="122"/>
        <end position="155"/>
    </location>
</feature>
<dbReference type="GO" id="GO:0003677">
    <property type="term" value="F:DNA binding"/>
    <property type="evidence" value="ECO:0007669"/>
    <property type="project" value="InterPro"/>
</dbReference>
<reference evidence="6 7" key="1">
    <citation type="journal article" date="2021" name="Sci. Rep.">
        <title>Genome sequencing of the multicellular alga Astrephomene provides insights into convergent evolution of germ-soma differentiation.</title>
        <authorList>
            <person name="Yamashita S."/>
            <person name="Yamamoto K."/>
            <person name="Matsuzaki R."/>
            <person name="Suzuki S."/>
            <person name="Yamaguchi H."/>
            <person name="Hirooka S."/>
            <person name="Minakuchi Y."/>
            <person name="Miyagishima S."/>
            <person name="Kawachi M."/>
            <person name="Toyoda A."/>
            <person name="Nozaki H."/>
        </authorList>
    </citation>
    <scope>NUCLEOTIDE SEQUENCE [LARGE SCALE GENOMIC DNA]</scope>
    <source>
        <strain evidence="6 7">NIES-4017</strain>
    </source>
</reference>
<organism evidence="6 7">
    <name type="scientific">Astrephomene gubernaculifera</name>
    <dbReference type="NCBI Taxonomy" id="47775"/>
    <lineage>
        <taxon>Eukaryota</taxon>
        <taxon>Viridiplantae</taxon>
        <taxon>Chlorophyta</taxon>
        <taxon>core chlorophytes</taxon>
        <taxon>Chlorophyceae</taxon>
        <taxon>CS clade</taxon>
        <taxon>Chlamydomonadales</taxon>
        <taxon>Astrephomenaceae</taxon>
        <taxon>Astrephomene</taxon>
    </lineage>
</organism>
<sequence>RELPSGRIGKLLVFKSGRVKLAVGDVLLDVSTGLPNQHRQDVVALNPSSNACVLLGDVHQRVLLAPDVMHLLRGGQQQQPQGTAGGTTAAAEQPAAAPAPAAVAGDSFRRAFGELPALTASHRRARGYEVAPQGGEGDVDAATAGVSGVKIKPEQ</sequence>
<dbReference type="InterPro" id="IPR007811">
    <property type="entry name" value="RPC4"/>
</dbReference>
<feature type="region of interest" description="Disordered" evidence="5">
    <location>
        <begin position="74"/>
        <end position="102"/>
    </location>
</feature>
<evidence type="ECO:0000313" key="7">
    <source>
        <dbReference type="Proteomes" id="UP001054857"/>
    </source>
</evidence>
<evidence type="ECO:0000256" key="5">
    <source>
        <dbReference type="SAM" id="MobiDB-lite"/>
    </source>
</evidence>
<evidence type="ECO:0000256" key="1">
    <source>
        <dbReference type="ARBA" id="ARBA00004123"/>
    </source>
</evidence>
<dbReference type="AlphaFoldDB" id="A0AAD3DKI8"/>
<dbReference type="GO" id="GO:0005666">
    <property type="term" value="C:RNA polymerase III complex"/>
    <property type="evidence" value="ECO:0007669"/>
    <property type="project" value="InterPro"/>
</dbReference>
<evidence type="ECO:0000256" key="4">
    <source>
        <dbReference type="ARBA" id="ARBA00023242"/>
    </source>
</evidence>
<comment type="subcellular location">
    <subcellularLocation>
        <location evidence="1">Nucleus</location>
    </subcellularLocation>
</comment>
<keyword evidence="2" id="KW-0240">DNA-directed RNA polymerase</keyword>
<keyword evidence="3" id="KW-0804">Transcription</keyword>
<keyword evidence="4" id="KW-0539">Nucleus</keyword>
<dbReference type="Pfam" id="PF05132">
    <property type="entry name" value="RNA_pol_Rpc4"/>
    <property type="match status" value="1"/>
</dbReference>
<accession>A0AAD3DKI8</accession>
<protein>
    <submittedName>
        <fullName evidence="6">Uncharacterized protein</fullName>
    </submittedName>
</protein>
<evidence type="ECO:0000256" key="3">
    <source>
        <dbReference type="ARBA" id="ARBA00023163"/>
    </source>
</evidence>